<reference evidence="1 2" key="1">
    <citation type="journal article" date="2014" name="Int. J. Syst. Evol. Microbiol.">
        <title>Lysinibacillus halotolerans sp. nov., isolated from saline-alkaline soil.</title>
        <authorList>
            <person name="Kong D."/>
            <person name="Wang Y."/>
            <person name="Zhao B."/>
            <person name="Li Y."/>
            <person name="Song J."/>
            <person name="Zhai Y."/>
            <person name="Zhang C."/>
            <person name="Wang H."/>
            <person name="Chen X."/>
            <person name="Zhao B."/>
            <person name="Ruan Z."/>
        </authorList>
    </citation>
    <scope>NUCLEOTIDE SEQUENCE [LARGE SCALE GENOMIC DNA]</scope>
    <source>
        <strain evidence="1 2">MCCC 1A12703</strain>
    </source>
</reference>
<dbReference type="EMBL" id="RHLQ01000040">
    <property type="protein sequence ID" value="RNC97732.1"/>
    <property type="molecule type" value="Genomic_DNA"/>
</dbReference>
<dbReference type="GO" id="GO:0006355">
    <property type="term" value="P:regulation of DNA-templated transcription"/>
    <property type="evidence" value="ECO:0007669"/>
    <property type="project" value="InterPro"/>
</dbReference>
<comment type="caution">
    <text evidence="1">The sequence shown here is derived from an EMBL/GenBank/DDBJ whole genome shotgun (WGS) entry which is preliminary data.</text>
</comment>
<name>A0A3M8H5N8_9BACI</name>
<dbReference type="OrthoDB" id="1634058at2"/>
<protein>
    <submittedName>
        <fullName evidence="1">Transcriptional regulator</fullName>
    </submittedName>
</protein>
<keyword evidence="2" id="KW-1185">Reference proteome</keyword>
<dbReference type="AlphaFoldDB" id="A0A3M8H5N8"/>
<sequence length="110" mass="12863">MRKEFGNGTVFVEVLVLYAKKVEELKEVLEFPQEMLMEFNQTLEQKSRDNESFVYISSRRLSTHKQPNQIREALMKGYVEMSQINLSICSECLHVEYEAEHMVERLVSGG</sequence>
<organism evidence="1 2">
    <name type="scientific">Lysinibacillus halotolerans</name>
    <dbReference type="NCBI Taxonomy" id="1368476"/>
    <lineage>
        <taxon>Bacteria</taxon>
        <taxon>Bacillati</taxon>
        <taxon>Bacillota</taxon>
        <taxon>Bacilli</taxon>
        <taxon>Bacillales</taxon>
        <taxon>Bacillaceae</taxon>
        <taxon>Lysinibacillus</taxon>
    </lineage>
</organism>
<dbReference type="Gene3D" id="1.10.1220.10">
    <property type="entry name" value="Met repressor-like"/>
    <property type="match status" value="1"/>
</dbReference>
<dbReference type="Proteomes" id="UP000279909">
    <property type="component" value="Unassembled WGS sequence"/>
</dbReference>
<accession>A0A3M8H5N8</accession>
<dbReference type="InterPro" id="IPR013321">
    <property type="entry name" value="Arc_rbn_hlx_hlx"/>
</dbReference>
<evidence type="ECO:0000313" key="1">
    <source>
        <dbReference type="EMBL" id="RNC97732.1"/>
    </source>
</evidence>
<evidence type="ECO:0000313" key="2">
    <source>
        <dbReference type="Proteomes" id="UP000279909"/>
    </source>
</evidence>
<proteinExistence type="predicted"/>
<gene>
    <name evidence="1" type="ORF">EC501_14000</name>
</gene>